<name>A0A0F9CHL9_9ZZZZ</name>
<gene>
    <name evidence="1" type="ORF">LCGC14_2400410</name>
</gene>
<dbReference type="AlphaFoldDB" id="A0A0F9CHL9"/>
<evidence type="ECO:0000313" key="1">
    <source>
        <dbReference type="EMBL" id="KKL25927.1"/>
    </source>
</evidence>
<comment type="caution">
    <text evidence="1">The sequence shown here is derived from an EMBL/GenBank/DDBJ whole genome shotgun (WGS) entry which is preliminary data.</text>
</comment>
<reference evidence="1" key="1">
    <citation type="journal article" date="2015" name="Nature">
        <title>Complex archaea that bridge the gap between prokaryotes and eukaryotes.</title>
        <authorList>
            <person name="Spang A."/>
            <person name="Saw J.H."/>
            <person name="Jorgensen S.L."/>
            <person name="Zaremba-Niedzwiedzka K."/>
            <person name="Martijn J."/>
            <person name="Lind A.E."/>
            <person name="van Eijk R."/>
            <person name="Schleper C."/>
            <person name="Guy L."/>
            <person name="Ettema T.J."/>
        </authorList>
    </citation>
    <scope>NUCLEOTIDE SEQUENCE</scope>
</reference>
<accession>A0A0F9CHL9</accession>
<dbReference type="EMBL" id="LAZR01036030">
    <property type="protein sequence ID" value="KKL25927.1"/>
    <property type="molecule type" value="Genomic_DNA"/>
</dbReference>
<feature type="non-terminal residue" evidence="1">
    <location>
        <position position="1"/>
    </location>
</feature>
<organism evidence="1">
    <name type="scientific">marine sediment metagenome</name>
    <dbReference type="NCBI Taxonomy" id="412755"/>
    <lineage>
        <taxon>unclassified sequences</taxon>
        <taxon>metagenomes</taxon>
        <taxon>ecological metagenomes</taxon>
    </lineage>
</organism>
<proteinExistence type="predicted"/>
<sequence length="180" mass="20187">VTCFQGDGGSIPVRLPINIWSMQCLITEEPVSGVPLRARITRDGPDMTVEVENTADLAVTDGYVRFSNNRVMKLGPVPAKSTRRFTRKPKKTKKPWDVKRWDDCVRDSARPIFTGDQAYFAWGTLGRTRSIEDYLERGAAVVCLRYVDSDAGFGLKKRQAAVNHIQMARLVVFPEEGTIP</sequence>
<protein>
    <submittedName>
        <fullName evidence="1">Uncharacterized protein</fullName>
    </submittedName>
</protein>